<dbReference type="EMBL" id="BKCJ011333154">
    <property type="protein sequence ID" value="GFD21902.1"/>
    <property type="molecule type" value="Genomic_DNA"/>
</dbReference>
<protein>
    <submittedName>
        <fullName evidence="1">Uncharacterized protein</fullName>
    </submittedName>
</protein>
<evidence type="ECO:0000313" key="1">
    <source>
        <dbReference type="EMBL" id="GFD21902.1"/>
    </source>
</evidence>
<sequence>IGTADAETVVDLGIGDGVGAPIEDGIGIGVEVATSDIREDEEEFKAKANTRDTMDIAVDPLVTSGISKPTGGNAHDLKVVSRESAGLADRIRSLGRENLRVRALLCIERHRVDNIHRHMALSQEEFRQIRRDRDDTRMRLRRLES</sequence>
<dbReference type="AlphaFoldDB" id="A0A699UFV0"/>
<feature type="non-terminal residue" evidence="1">
    <location>
        <position position="145"/>
    </location>
</feature>
<comment type="caution">
    <text evidence="1">The sequence shown here is derived from an EMBL/GenBank/DDBJ whole genome shotgun (WGS) entry which is preliminary data.</text>
</comment>
<reference evidence="1" key="1">
    <citation type="journal article" date="2019" name="Sci. Rep.">
        <title>Draft genome of Tanacetum cinerariifolium, the natural source of mosquito coil.</title>
        <authorList>
            <person name="Yamashiro T."/>
            <person name="Shiraishi A."/>
            <person name="Satake H."/>
            <person name="Nakayama K."/>
        </authorList>
    </citation>
    <scope>NUCLEOTIDE SEQUENCE</scope>
</reference>
<proteinExistence type="predicted"/>
<name>A0A699UFV0_TANCI</name>
<gene>
    <name evidence="1" type="ORF">Tci_893871</name>
</gene>
<accession>A0A699UFV0</accession>
<feature type="non-terminal residue" evidence="1">
    <location>
        <position position="1"/>
    </location>
</feature>
<organism evidence="1">
    <name type="scientific">Tanacetum cinerariifolium</name>
    <name type="common">Dalmatian daisy</name>
    <name type="synonym">Chrysanthemum cinerariifolium</name>
    <dbReference type="NCBI Taxonomy" id="118510"/>
    <lineage>
        <taxon>Eukaryota</taxon>
        <taxon>Viridiplantae</taxon>
        <taxon>Streptophyta</taxon>
        <taxon>Embryophyta</taxon>
        <taxon>Tracheophyta</taxon>
        <taxon>Spermatophyta</taxon>
        <taxon>Magnoliopsida</taxon>
        <taxon>eudicotyledons</taxon>
        <taxon>Gunneridae</taxon>
        <taxon>Pentapetalae</taxon>
        <taxon>asterids</taxon>
        <taxon>campanulids</taxon>
        <taxon>Asterales</taxon>
        <taxon>Asteraceae</taxon>
        <taxon>Asteroideae</taxon>
        <taxon>Anthemideae</taxon>
        <taxon>Anthemidinae</taxon>
        <taxon>Tanacetum</taxon>
    </lineage>
</organism>